<evidence type="ECO:0000313" key="2">
    <source>
        <dbReference type="EMBL" id="KII83980.1"/>
    </source>
</evidence>
<dbReference type="HOGENOM" id="CLU_2758858_0_0_1"/>
<dbReference type="OrthoDB" id="3053835at2759"/>
<dbReference type="Proteomes" id="UP000053263">
    <property type="component" value="Unassembled WGS sequence"/>
</dbReference>
<protein>
    <submittedName>
        <fullName evidence="2">Uncharacterized protein</fullName>
    </submittedName>
</protein>
<gene>
    <name evidence="2" type="ORF">PLICRDRAFT_46760</name>
</gene>
<organism evidence="2 3">
    <name type="scientific">Plicaturopsis crispa FD-325 SS-3</name>
    <dbReference type="NCBI Taxonomy" id="944288"/>
    <lineage>
        <taxon>Eukaryota</taxon>
        <taxon>Fungi</taxon>
        <taxon>Dikarya</taxon>
        <taxon>Basidiomycota</taxon>
        <taxon>Agaricomycotina</taxon>
        <taxon>Agaricomycetes</taxon>
        <taxon>Agaricomycetidae</taxon>
        <taxon>Amylocorticiales</taxon>
        <taxon>Amylocorticiaceae</taxon>
        <taxon>Plicatura</taxon>
        <taxon>Plicaturopsis crispa</taxon>
    </lineage>
</organism>
<feature type="transmembrane region" description="Helical" evidence="1">
    <location>
        <begin position="20"/>
        <end position="44"/>
    </location>
</feature>
<name>A0A0C9SWW5_PLICR</name>
<dbReference type="EMBL" id="KN832573">
    <property type="protein sequence ID" value="KII83980.1"/>
    <property type="molecule type" value="Genomic_DNA"/>
</dbReference>
<keyword evidence="3" id="KW-1185">Reference proteome</keyword>
<sequence>MSTYELDNPTREELVLGAAPQLFGISFNWCLLGCLSVQLYIYAISSDKDRTGTKVLGEYNHPFTPDDHSV</sequence>
<proteinExistence type="predicted"/>
<keyword evidence="1" id="KW-0812">Transmembrane</keyword>
<evidence type="ECO:0000313" key="3">
    <source>
        <dbReference type="Proteomes" id="UP000053263"/>
    </source>
</evidence>
<keyword evidence="1" id="KW-1133">Transmembrane helix</keyword>
<evidence type="ECO:0000256" key="1">
    <source>
        <dbReference type="SAM" id="Phobius"/>
    </source>
</evidence>
<keyword evidence="1" id="KW-0472">Membrane</keyword>
<reference evidence="2 3" key="1">
    <citation type="submission" date="2014-06" db="EMBL/GenBank/DDBJ databases">
        <title>Evolutionary Origins and Diversification of the Mycorrhizal Mutualists.</title>
        <authorList>
            <consortium name="DOE Joint Genome Institute"/>
            <consortium name="Mycorrhizal Genomics Consortium"/>
            <person name="Kohler A."/>
            <person name="Kuo A."/>
            <person name="Nagy L.G."/>
            <person name="Floudas D."/>
            <person name="Copeland A."/>
            <person name="Barry K.W."/>
            <person name="Cichocki N."/>
            <person name="Veneault-Fourrey C."/>
            <person name="LaButti K."/>
            <person name="Lindquist E.A."/>
            <person name="Lipzen A."/>
            <person name="Lundell T."/>
            <person name="Morin E."/>
            <person name="Murat C."/>
            <person name="Riley R."/>
            <person name="Ohm R."/>
            <person name="Sun H."/>
            <person name="Tunlid A."/>
            <person name="Henrissat B."/>
            <person name="Grigoriev I.V."/>
            <person name="Hibbett D.S."/>
            <person name="Martin F."/>
        </authorList>
    </citation>
    <scope>NUCLEOTIDE SEQUENCE [LARGE SCALE GENOMIC DNA]</scope>
    <source>
        <strain evidence="2 3">FD-325 SS-3</strain>
    </source>
</reference>
<dbReference type="AlphaFoldDB" id="A0A0C9SWW5"/>
<accession>A0A0C9SWW5</accession>